<accession>A0A286FA22</accession>
<dbReference type="OrthoDB" id="964038at2"/>
<evidence type="ECO:0000313" key="1">
    <source>
        <dbReference type="EMBL" id="SOD80050.1"/>
    </source>
</evidence>
<reference evidence="2" key="1">
    <citation type="submission" date="2017-09" db="EMBL/GenBank/DDBJ databases">
        <authorList>
            <person name="Varghese N."/>
            <person name="Submissions S."/>
        </authorList>
    </citation>
    <scope>NUCLEOTIDE SEQUENCE [LARGE SCALE GENOMIC DNA]</scope>
    <source>
        <strain evidence="2">DSM 29961</strain>
    </source>
</reference>
<organism evidence="1 2">
    <name type="scientific">Spirosoma fluviale</name>
    <dbReference type="NCBI Taxonomy" id="1597977"/>
    <lineage>
        <taxon>Bacteria</taxon>
        <taxon>Pseudomonadati</taxon>
        <taxon>Bacteroidota</taxon>
        <taxon>Cytophagia</taxon>
        <taxon>Cytophagales</taxon>
        <taxon>Cytophagaceae</taxon>
        <taxon>Spirosoma</taxon>
    </lineage>
</organism>
<sequence length="63" mass="7284">MENTPEQQPDPENQASQQVVWLEKANDFLETCDRISTGYESGLYWDDVQRALRIAAGLEKWPD</sequence>
<dbReference type="RefSeq" id="WP_097124873.1">
    <property type="nucleotide sequence ID" value="NZ_OCNH01000001.1"/>
</dbReference>
<protein>
    <submittedName>
        <fullName evidence="1">Uncharacterized protein</fullName>
    </submittedName>
</protein>
<name>A0A286FA22_9BACT</name>
<dbReference type="Proteomes" id="UP000219452">
    <property type="component" value="Unassembled WGS sequence"/>
</dbReference>
<gene>
    <name evidence="1" type="ORF">SAMN06269250_1208</name>
</gene>
<dbReference type="AlphaFoldDB" id="A0A286FA22"/>
<proteinExistence type="predicted"/>
<keyword evidence="2" id="KW-1185">Reference proteome</keyword>
<dbReference type="EMBL" id="OCNH01000001">
    <property type="protein sequence ID" value="SOD80050.1"/>
    <property type="molecule type" value="Genomic_DNA"/>
</dbReference>
<evidence type="ECO:0000313" key="2">
    <source>
        <dbReference type="Proteomes" id="UP000219452"/>
    </source>
</evidence>